<dbReference type="SMART" id="SM00347">
    <property type="entry name" value="HTH_MARR"/>
    <property type="match status" value="1"/>
</dbReference>
<dbReference type="PANTHER" id="PTHR33164">
    <property type="entry name" value="TRANSCRIPTIONAL REGULATOR, MARR FAMILY"/>
    <property type="match status" value="1"/>
</dbReference>
<dbReference type="PRINTS" id="PR00598">
    <property type="entry name" value="HTHMARR"/>
</dbReference>
<organism evidence="2 3">
    <name type="scientific">Parafannyhessea umbonata</name>
    <dbReference type="NCBI Taxonomy" id="604330"/>
    <lineage>
        <taxon>Bacteria</taxon>
        <taxon>Bacillati</taxon>
        <taxon>Actinomycetota</taxon>
        <taxon>Coriobacteriia</taxon>
        <taxon>Coriobacteriales</taxon>
        <taxon>Atopobiaceae</taxon>
        <taxon>Parafannyhessea</taxon>
    </lineage>
</organism>
<sequence>MDEKNVRPAARAAERAGKCDAECAAESAGKCDAECAAEPAAKCDAVSREAQGGEWSALARDLMTQTRRLRMYGKGAMRRWDGRGRVGVLHVLHHSDGTLTAGELARACHVTSARMAQTLNQLEADGLVTRAPSEADRRRTNVRMTDAGEAELRSYFDGVTHFTAGLLRELGEKDSRELVRILGKLADVLREAEGNVGPDAPTDARCADACGAEGGDAHEAR</sequence>
<evidence type="ECO:0000259" key="1">
    <source>
        <dbReference type="PROSITE" id="PS50995"/>
    </source>
</evidence>
<dbReference type="InterPro" id="IPR036388">
    <property type="entry name" value="WH-like_DNA-bd_sf"/>
</dbReference>
<dbReference type="InterPro" id="IPR039422">
    <property type="entry name" value="MarR/SlyA-like"/>
</dbReference>
<dbReference type="RefSeq" id="WP_170102969.1">
    <property type="nucleotide sequence ID" value="NZ_JABAGR010000001.1"/>
</dbReference>
<dbReference type="InterPro" id="IPR000835">
    <property type="entry name" value="HTH_MarR-typ"/>
</dbReference>
<dbReference type="Pfam" id="PF12802">
    <property type="entry name" value="MarR_2"/>
    <property type="match status" value="1"/>
</dbReference>
<dbReference type="PANTHER" id="PTHR33164:SF43">
    <property type="entry name" value="HTH-TYPE TRANSCRIPTIONAL REPRESSOR YETL"/>
    <property type="match status" value="1"/>
</dbReference>
<dbReference type="AlphaFoldDB" id="A0A7X9T8K0"/>
<dbReference type="EMBL" id="JABAGR010000001">
    <property type="protein sequence ID" value="NMF24856.1"/>
    <property type="molecule type" value="Genomic_DNA"/>
</dbReference>
<gene>
    <name evidence="2" type="ORF">HF885_00160</name>
</gene>
<comment type="caution">
    <text evidence="2">The sequence shown here is derived from an EMBL/GenBank/DDBJ whole genome shotgun (WGS) entry which is preliminary data.</text>
</comment>
<feature type="domain" description="HTH marR-type" evidence="1">
    <location>
        <begin position="55"/>
        <end position="187"/>
    </location>
</feature>
<evidence type="ECO:0000313" key="2">
    <source>
        <dbReference type="EMBL" id="NMF24856.1"/>
    </source>
</evidence>
<proteinExistence type="predicted"/>
<dbReference type="InterPro" id="IPR036390">
    <property type="entry name" value="WH_DNA-bd_sf"/>
</dbReference>
<evidence type="ECO:0000313" key="3">
    <source>
        <dbReference type="Proteomes" id="UP000565613"/>
    </source>
</evidence>
<dbReference type="Proteomes" id="UP000565613">
    <property type="component" value="Unassembled WGS sequence"/>
</dbReference>
<name>A0A7X9T8K0_9ACTN</name>
<dbReference type="SUPFAM" id="SSF46785">
    <property type="entry name" value="Winged helix' DNA-binding domain"/>
    <property type="match status" value="1"/>
</dbReference>
<dbReference type="Gene3D" id="1.10.10.10">
    <property type="entry name" value="Winged helix-like DNA-binding domain superfamily/Winged helix DNA-binding domain"/>
    <property type="match status" value="1"/>
</dbReference>
<dbReference type="PROSITE" id="PS50995">
    <property type="entry name" value="HTH_MARR_2"/>
    <property type="match status" value="1"/>
</dbReference>
<reference evidence="2 3" key="1">
    <citation type="submission" date="2020-04" db="EMBL/GenBank/DDBJ databases">
        <authorList>
            <person name="Hitch T.C.A."/>
            <person name="Wylensek D."/>
            <person name="Clavel T."/>
        </authorList>
    </citation>
    <scope>NUCLEOTIDE SEQUENCE [LARGE SCALE GENOMIC DNA]</scope>
    <source>
        <strain evidence="2 3">105184</strain>
    </source>
</reference>
<protein>
    <submittedName>
        <fullName evidence="2">MarR family transcriptional regulator</fullName>
    </submittedName>
</protein>
<dbReference type="GO" id="GO:0006950">
    <property type="term" value="P:response to stress"/>
    <property type="evidence" value="ECO:0007669"/>
    <property type="project" value="TreeGrafter"/>
</dbReference>
<accession>A0A7X9T8K0</accession>
<dbReference type="GO" id="GO:0003700">
    <property type="term" value="F:DNA-binding transcription factor activity"/>
    <property type="evidence" value="ECO:0007669"/>
    <property type="project" value="InterPro"/>
</dbReference>